<comment type="caution">
    <text evidence="1">The sequence shown here is derived from an EMBL/GenBank/DDBJ whole genome shotgun (WGS) entry which is preliminary data.</text>
</comment>
<reference evidence="1" key="1">
    <citation type="journal article" date="2021" name="G3 (Bethesda)">
        <title>Genome and transcriptome analysis of the beet armyworm Spodoptera exigua reveals targets for pest control. .</title>
        <authorList>
            <person name="Simon S."/>
            <person name="Breeschoten T."/>
            <person name="Jansen H.J."/>
            <person name="Dirks R.P."/>
            <person name="Schranz M.E."/>
            <person name="Ros V.I.D."/>
        </authorList>
    </citation>
    <scope>NUCLEOTIDE SEQUENCE</scope>
    <source>
        <strain evidence="1">TB_SE_WUR_2020</strain>
    </source>
</reference>
<feature type="non-terminal residue" evidence="1">
    <location>
        <position position="1"/>
    </location>
</feature>
<dbReference type="AlphaFoldDB" id="A0A922M8Y7"/>
<dbReference type="EMBL" id="JACEFF010000728">
    <property type="protein sequence ID" value="KAH9632109.1"/>
    <property type="molecule type" value="Genomic_DNA"/>
</dbReference>
<dbReference type="Gene3D" id="1.25.40.10">
    <property type="entry name" value="Tetratricopeptide repeat domain"/>
    <property type="match status" value="1"/>
</dbReference>
<dbReference type="InterPro" id="IPR011990">
    <property type="entry name" value="TPR-like_helical_dom_sf"/>
</dbReference>
<dbReference type="SUPFAM" id="SSF48452">
    <property type="entry name" value="TPR-like"/>
    <property type="match status" value="1"/>
</dbReference>
<name>A0A922M8Y7_SPOEX</name>
<evidence type="ECO:0000313" key="1">
    <source>
        <dbReference type="EMBL" id="KAH9632109.1"/>
    </source>
</evidence>
<dbReference type="Proteomes" id="UP000814243">
    <property type="component" value="Unassembled WGS sequence"/>
</dbReference>
<organism evidence="1 2">
    <name type="scientific">Spodoptera exigua</name>
    <name type="common">Beet armyworm</name>
    <name type="synonym">Noctua fulgens</name>
    <dbReference type="NCBI Taxonomy" id="7107"/>
    <lineage>
        <taxon>Eukaryota</taxon>
        <taxon>Metazoa</taxon>
        <taxon>Ecdysozoa</taxon>
        <taxon>Arthropoda</taxon>
        <taxon>Hexapoda</taxon>
        <taxon>Insecta</taxon>
        <taxon>Pterygota</taxon>
        <taxon>Neoptera</taxon>
        <taxon>Endopterygota</taxon>
        <taxon>Lepidoptera</taxon>
        <taxon>Glossata</taxon>
        <taxon>Ditrysia</taxon>
        <taxon>Noctuoidea</taxon>
        <taxon>Noctuidae</taxon>
        <taxon>Amphipyrinae</taxon>
        <taxon>Spodoptera</taxon>
    </lineage>
</organism>
<sequence length="107" mass="12101">MILLITSYNNLNVCSNSLKTSLLRWKPDYDSAADEYSQAGMWNFLEHLFKACFVPAQCYRIARDAANSKDCHLKASECYKKNNAFFHAAKALENAVLVCKDTATPQE</sequence>
<protein>
    <submittedName>
        <fullName evidence="1">Uncharacterized protein</fullName>
    </submittedName>
</protein>
<evidence type="ECO:0000313" key="2">
    <source>
        <dbReference type="Proteomes" id="UP000814243"/>
    </source>
</evidence>
<gene>
    <name evidence="1" type="ORF">HF086_002616</name>
</gene>
<accession>A0A922M8Y7</accession>
<proteinExistence type="predicted"/>